<reference evidence="2 3" key="1">
    <citation type="journal article" date="2016" name="Biochim. Biophys. Acta">
        <title>Characterization of red-shifted phycobilisomes isolated from the chlorophyll f-containing cyanobacterium Halomicronema hongdechloris.</title>
        <authorList>
            <person name="Li Y."/>
            <person name="Lin Y."/>
            <person name="Garvey C.J."/>
            <person name="Birch D."/>
            <person name="Corkery R.W."/>
            <person name="Loughlin P.C."/>
            <person name="Scheer H."/>
            <person name="Willows R.D."/>
            <person name="Chen M."/>
        </authorList>
    </citation>
    <scope>NUCLEOTIDE SEQUENCE [LARGE SCALE GENOMIC DNA]</scope>
    <source>
        <strain evidence="2 3">C2206</strain>
    </source>
</reference>
<name>A0A1Z3HMZ0_9CYAN</name>
<keyword evidence="1" id="KW-1133">Transmembrane helix</keyword>
<dbReference type="Proteomes" id="UP000191901">
    <property type="component" value="Chromosome"/>
</dbReference>
<feature type="transmembrane region" description="Helical" evidence="1">
    <location>
        <begin position="6"/>
        <end position="30"/>
    </location>
</feature>
<evidence type="ECO:0000256" key="1">
    <source>
        <dbReference type="SAM" id="Phobius"/>
    </source>
</evidence>
<gene>
    <name evidence="2" type="ORF">XM38_025990</name>
</gene>
<protein>
    <submittedName>
        <fullName evidence="2">Uncharacterized protein</fullName>
    </submittedName>
</protein>
<keyword evidence="3" id="KW-1185">Reference proteome</keyword>
<keyword evidence="1" id="KW-0472">Membrane</keyword>
<organism evidence="2 3">
    <name type="scientific">Halomicronema hongdechloris C2206</name>
    <dbReference type="NCBI Taxonomy" id="1641165"/>
    <lineage>
        <taxon>Bacteria</taxon>
        <taxon>Bacillati</taxon>
        <taxon>Cyanobacteriota</taxon>
        <taxon>Cyanophyceae</taxon>
        <taxon>Nodosilineales</taxon>
        <taxon>Nodosilineaceae</taxon>
        <taxon>Halomicronema</taxon>
    </lineage>
</organism>
<evidence type="ECO:0000313" key="2">
    <source>
        <dbReference type="EMBL" id="ASC71645.1"/>
    </source>
</evidence>
<dbReference type="KEGG" id="hhg:XM38_025990"/>
<accession>A0A1Z3HMZ0</accession>
<dbReference type="EMBL" id="CP021983">
    <property type="protein sequence ID" value="ASC71645.1"/>
    <property type="molecule type" value="Genomic_DNA"/>
</dbReference>
<keyword evidence="1" id="KW-0812">Transmembrane</keyword>
<proteinExistence type="predicted"/>
<dbReference type="AlphaFoldDB" id="A0A1Z3HMZ0"/>
<sequence length="37" mass="4322">MTPQQVQGLWLCLTLSFSFALLVPALWWMLPDRRATM</sequence>
<evidence type="ECO:0000313" key="3">
    <source>
        <dbReference type="Proteomes" id="UP000191901"/>
    </source>
</evidence>